<comment type="caution">
    <text evidence="2">The sequence shown here is derived from an EMBL/GenBank/DDBJ whole genome shotgun (WGS) entry which is preliminary data.</text>
</comment>
<name>A0A699WVV1_TANCI</name>
<evidence type="ECO:0000313" key="2">
    <source>
        <dbReference type="EMBL" id="GFD51872.1"/>
    </source>
</evidence>
<feature type="compositionally biased region" description="Basic residues" evidence="1">
    <location>
        <begin position="37"/>
        <end position="49"/>
    </location>
</feature>
<accession>A0A699WVV1</accession>
<organism evidence="2">
    <name type="scientific">Tanacetum cinerariifolium</name>
    <name type="common">Dalmatian daisy</name>
    <name type="synonym">Chrysanthemum cinerariifolium</name>
    <dbReference type="NCBI Taxonomy" id="118510"/>
    <lineage>
        <taxon>Eukaryota</taxon>
        <taxon>Viridiplantae</taxon>
        <taxon>Streptophyta</taxon>
        <taxon>Embryophyta</taxon>
        <taxon>Tracheophyta</taxon>
        <taxon>Spermatophyta</taxon>
        <taxon>Magnoliopsida</taxon>
        <taxon>eudicotyledons</taxon>
        <taxon>Gunneridae</taxon>
        <taxon>Pentapetalae</taxon>
        <taxon>asterids</taxon>
        <taxon>campanulids</taxon>
        <taxon>Asterales</taxon>
        <taxon>Asteraceae</taxon>
        <taxon>Asteroideae</taxon>
        <taxon>Anthemideae</taxon>
        <taxon>Anthemidinae</taxon>
        <taxon>Tanacetum</taxon>
    </lineage>
</organism>
<dbReference type="EMBL" id="BKCJ011775489">
    <property type="protein sequence ID" value="GFD51872.1"/>
    <property type="molecule type" value="Genomic_DNA"/>
</dbReference>
<feature type="non-terminal residue" evidence="2">
    <location>
        <position position="1"/>
    </location>
</feature>
<protein>
    <submittedName>
        <fullName evidence="2">Uncharacterized protein</fullName>
    </submittedName>
</protein>
<feature type="region of interest" description="Disordered" evidence="1">
    <location>
        <begin position="1"/>
        <end position="49"/>
    </location>
</feature>
<sequence length="80" mass="8763">AERGNLQPAAAHPPPGLGERGRRGLAPRPACGEQRLRARGNGRALRRHQPAVRRGQGICAAVFRGPALRRNGRYSWDYAE</sequence>
<dbReference type="AlphaFoldDB" id="A0A699WVV1"/>
<gene>
    <name evidence="2" type="ORF">Tci_923841</name>
</gene>
<proteinExistence type="predicted"/>
<evidence type="ECO:0000256" key="1">
    <source>
        <dbReference type="SAM" id="MobiDB-lite"/>
    </source>
</evidence>
<reference evidence="2" key="1">
    <citation type="journal article" date="2019" name="Sci. Rep.">
        <title>Draft genome of Tanacetum cinerariifolium, the natural source of mosquito coil.</title>
        <authorList>
            <person name="Yamashiro T."/>
            <person name="Shiraishi A."/>
            <person name="Satake H."/>
            <person name="Nakayama K."/>
        </authorList>
    </citation>
    <scope>NUCLEOTIDE SEQUENCE</scope>
</reference>